<evidence type="ECO:0000256" key="1">
    <source>
        <dbReference type="ARBA" id="ARBA00010617"/>
    </source>
</evidence>
<name>A0AA38HXK3_9CUCU</name>
<proteinExistence type="inferred from homology"/>
<organism evidence="3 4">
    <name type="scientific">Zophobas morio</name>
    <dbReference type="NCBI Taxonomy" id="2755281"/>
    <lineage>
        <taxon>Eukaryota</taxon>
        <taxon>Metazoa</taxon>
        <taxon>Ecdysozoa</taxon>
        <taxon>Arthropoda</taxon>
        <taxon>Hexapoda</taxon>
        <taxon>Insecta</taxon>
        <taxon>Pterygota</taxon>
        <taxon>Neoptera</taxon>
        <taxon>Endopterygota</taxon>
        <taxon>Coleoptera</taxon>
        <taxon>Polyphaga</taxon>
        <taxon>Cucujiformia</taxon>
        <taxon>Tenebrionidae</taxon>
        <taxon>Zophobas</taxon>
    </lineage>
</organism>
<sequence>MTELILVSLALLIVTATYIYYCHQNYLPGPWNLPVIGYLSKIDPKAPHLSFLKLALKYGPIYRLKLGSFNTVFISDAKLLKQVLMKDATLSKPPLHLLGIIFGDKGKMELEL</sequence>
<comment type="caution">
    <text evidence="3">The sequence shown here is derived from an EMBL/GenBank/DDBJ whole genome shotgun (WGS) entry which is preliminary data.</text>
</comment>
<evidence type="ECO:0000256" key="2">
    <source>
        <dbReference type="ARBA" id="ARBA00023033"/>
    </source>
</evidence>
<dbReference type="PANTHER" id="PTHR24299">
    <property type="entry name" value="CYTOCHROME P450 FAMILY 1"/>
    <property type="match status" value="1"/>
</dbReference>
<dbReference type="SUPFAM" id="SSF48264">
    <property type="entry name" value="Cytochrome P450"/>
    <property type="match status" value="1"/>
</dbReference>
<keyword evidence="2" id="KW-0503">Monooxygenase</keyword>
<dbReference type="GO" id="GO:0016705">
    <property type="term" value="F:oxidoreductase activity, acting on paired donors, with incorporation or reduction of molecular oxygen"/>
    <property type="evidence" value="ECO:0007669"/>
    <property type="project" value="InterPro"/>
</dbReference>
<dbReference type="InterPro" id="IPR036396">
    <property type="entry name" value="Cyt_P450_sf"/>
</dbReference>
<dbReference type="PANTHER" id="PTHR24299:SF21">
    <property type="entry name" value="OS09G0441600 PROTEIN"/>
    <property type="match status" value="1"/>
</dbReference>
<accession>A0AA38HXK3</accession>
<gene>
    <name evidence="3" type="ORF">Zmor_022893</name>
</gene>
<dbReference type="EMBL" id="JALNTZ010000007">
    <property type="protein sequence ID" value="KAJ3645214.1"/>
    <property type="molecule type" value="Genomic_DNA"/>
</dbReference>
<evidence type="ECO:0000313" key="4">
    <source>
        <dbReference type="Proteomes" id="UP001168821"/>
    </source>
</evidence>
<dbReference type="Gene3D" id="1.10.630.10">
    <property type="entry name" value="Cytochrome P450"/>
    <property type="match status" value="1"/>
</dbReference>
<keyword evidence="4" id="KW-1185">Reference proteome</keyword>
<dbReference type="GO" id="GO:0004497">
    <property type="term" value="F:monooxygenase activity"/>
    <property type="evidence" value="ECO:0007669"/>
    <property type="project" value="UniProtKB-KW"/>
</dbReference>
<dbReference type="AlphaFoldDB" id="A0AA38HXK3"/>
<dbReference type="Proteomes" id="UP001168821">
    <property type="component" value="Unassembled WGS sequence"/>
</dbReference>
<dbReference type="GO" id="GO:0020037">
    <property type="term" value="F:heme binding"/>
    <property type="evidence" value="ECO:0007669"/>
    <property type="project" value="InterPro"/>
</dbReference>
<dbReference type="Pfam" id="PF00067">
    <property type="entry name" value="p450"/>
    <property type="match status" value="1"/>
</dbReference>
<protein>
    <recommendedName>
        <fullName evidence="5">Cytochrome P450</fullName>
    </recommendedName>
</protein>
<keyword evidence="2" id="KW-0560">Oxidoreductase</keyword>
<comment type="similarity">
    <text evidence="1">Belongs to the cytochrome P450 family.</text>
</comment>
<evidence type="ECO:0008006" key="5">
    <source>
        <dbReference type="Google" id="ProtNLM"/>
    </source>
</evidence>
<dbReference type="GO" id="GO:0005506">
    <property type="term" value="F:iron ion binding"/>
    <property type="evidence" value="ECO:0007669"/>
    <property type="project" value="InterPro"/>
</dbReference>
<reference evidence="3" key="1">
    <citation type="journal article" date="2023" name="G3 (Bethesda)">
        <title>Whole genome assemblies of Zophobas morio and Tenebrio molitor.</title>
        <authorList>
            <person name="Kaur S."/>
            <person name="Stinson S.A."/>
            <person name="diCenzo G.C."/>
        </authorList>
    </citation>
    <scope>NUCLEOTIDE SEQUENCE</scope>
    <source>
        <strain evidence="3">QUZm001</strain>
    </source>
</reference>
<dbReference type="InterPro" id="IPR001128">
    <property type="entry name" value="Cyt_P450"/>
</dbReference>
<evidence type="ECO:0000313" key="3">
    <source>
        <dbReference type="EMBL" id="KAJ3645214.1"/>
    </source>
</evidence>